<sequence length="216" mass="23862">MLSFRSVYQFLSALLKIVFVVSLGMTTVYAHSASKTILVLGDSLSAEYGLARGEGWVSLMEKQLAEKKISAQVINASISGETTIGGKTRLPSLIEKHHPDIVIIELGGNDALRGLSLKASEDNFRAMITSAKKEQAQVILTGMQIPPNYGKEYAQKFFSLYSMLATEQKIVLVPFLLQGVADSNDFFQADRIHPVAKAHPIILNNVWPRLYPLLRK</sequence>
<dbReference type="RefSeq" id="WP_190477775.1">
    <property type="nucleotide sequence ID" value="NZ_JACOFT010000002.1"/>
</dbReference>
<gene>
    <name evidence="2" type="ORF">H8K26_04715</name>
</gene>
<evidence type="ECO:0000313" key="2">
    <source>
        <dbReference type="EMBL" id="MBC3810736.1"/>
    </source>
</evidence>
<dbReference type="InterPro" id="IPR036514">
    <property type="entry name" value="SGNH_hydro_sf"/>
</dbReference>
<dbReference type="PANTHER" id="PTHR30383:SF24">
    <property type="entry name" value="THIOESTERASE 1_PROTEASE 1_LYSOPHOSPHOLIPASE L1"/>
    <property type="match status" value="1"/>
</dbReference>
<dbReference type="Gene3D" id="3.40.50.1110">
    <property type="entry name" value="SGNH hydrolase"/>
    <property type="match status" value="1"/>
</dbReference>
<feature type="domain" description="SGNH hydrolase-type esterase" evidence="1">
    <location>
        <begin position="39"/>
        <end position="199"/>
    </location>
</feature>
<dbReference type="Proteomes" id="UP000637632">
    <property type="component" value="Unassembled WGS sequence"/>
</dbReference>
<evidence type="ECO:0000259" key="1">
    <source>
        <dbReference type="Pfam" id="PF13472"/>
    </source>
</evidence>
<evidence type="ECO:0000313" key="3">
    <source>
        <dbReference type="Proteomes" id="UP000637632"/>
    </source>
</evidence>
<name>A0ABR6XED3_9BURK</name>
<protein>
    <submittedName>
        <fullName evidence="2">Arylesterase</fullName>
    </submittedName>
</protein>
<organism evidence="2 3">
    <name type="scientific">Undibacterium aquatile</name>
    <dbReference type="NCBI Taxonomy" id="1537398"/>
    <lineage>
        <taxon>Bacteria</taxon>
        <taxon>Pseudomonadati</taxon>
        <taxon>Pseudomonadota</taxon>
        <taxon>Betaproteobacteria</taxon>
        <taxon>Burkholderiales</taxon>
        <taxon>Oxalobacteraceae</taxon>
        <taxon>Undibacterium</taxon>
    </lineage>
</organism>
<dbReference type="SUPFAM" id="SSF52266">
    <property type="entry name" value="SGNH hydrolase"/>
    <property type="match status" value="1"/>
</dbReference>
<dbReference type="InterPro" id="IPR051532">
    <property type="entry name" value="Ester_Hydrolysis_Enzymes"/>
</dbReference>
<dbReference type="Pfam" id="PF13472">
    <property type="entry name" value="Lipase_GDSL_2"/>
    <property type="match status" value="1"/>
</dbReference>
<reference evidence="2 3" key="1">
    <citation type="submission" date="2020-08" db="EMBL/GenBank/DDBJ databases">
        <title>Novel species isolated from subtropical streams in China.</title>
        <authorList>
            <person name="Lu H."/>
        </authorList>
    </citation>
    <scope>NUCLEOTIDE SEQUENCE [LARGE SCALE GENOMIC DNA]</scope>
    <source>
        <strain evidence="2 3">CCTCC AB 2015119</strain>
    </source>
</reference>
<keyword evidence="3" id="KW-1185">Reference proteome</keyword>
<dbReference type="InterPro" id="IPR013830">
    <property type="entry name" value="SGNH_hydro"/>
</dbReference>
<dbReference type="EMBL" id="JACOFT010000002">
    <property type="protein sequence ID" value="MBC3810736.1"/>
    <property type="molecule type" value="Genomic_DNA"/>
</dbReference>
<accession>A0ABR6XED3</accession>
<comment type="caution">
    <text evidence="2">The sequence shown here is derived from an EMBL/GenBank/DDBJ whole genome shotgun (WGS) entry which is preliminary data.</text>
</comment>
<dbReference type="CDD" id="cd01822">
    <property type="entry name" value="Lysophospholipase_L1_like"/>
    <property type="match status" value="1"/>
</dbReference>
<dbReference type="PANTHER" id="PTHR30383">
    <property type="entry name" value="THIOESTERASE 1/PROTEASE 1/LYSOPHOSPHOLIPASE L1"/>
    <property type="match status" value="1"/>
</dbReference>
<proteinExistence type="predicted"/>